<sequence length="165" mass="17548">MTAPGDRFPPDVARVLAGAGWVPDRGDPVRARSWALALAAHASPDGRQHAVVDPAMRAFTEFGGLAVRQEGAGEQVARSSFVLDPMRGLHSVAVLAELGELVGARMTPLGEEGDGTGLLAIDERGRVFLVDHTADWHLGDTLDEALSILVRGQLPRRVRDDGGWA</sequence>
<proteinExistence type="predicted"/>
<protein>
    <recommendedName>
        <fullName evidence="3">SUKH-3 domain containing protein</fullName>
    </recommendedName>
</protein>
<reference evidence="2" key="1">
    <citation type="journal article" date="2019" name="Int. J. Syst. Evol. Microbiol.">
        <title>The Global Catalogue of Microorganisms (GCM) 10K type strain sequencing project: providing services to taxonomists for standard genome sequencing and annotation.</title>
        <authorList>
            <consortium name="The Broad Institute Genomics Platform"/>
            <consortium name="The Broad Institute Genome Sequencing Center for Infectious Disease"/>
            <person name="Wu L."/>
            <person name="Ma J."/>
        </authorList>
    </citation>
    <scope>NUCLEOTIDE SEQUENCE [LARGE SCALE GENOMIC DNA]</scope>
    <source>
        <strain evidence="2">JCM 18304</strain>
    </source>
</reference>
<accession>A0ABP9RR00</accession>
<dbReference type="InterPro" id="IPR025850">
    <property type="entry name" value="SUKH-3"/>
</dbReference>
<organism evidence="1 2">
    <name type="scientific">Rugosimonospora acidiphila</name>
    <dbReference type="NCBI Taxonomy" id="556531"/>
    <lineage>
        <taxon>Bacteria</taxon>
        <taxon>Bacillati</taxon>
        <taxon>Actinomycetota</taxon>
        <taxon>Actinomycetes</taxon>
        <taxon>Micromonosporales</taxon>
        <taxon>Micromonosporaceae</taxon>
        <taxon>Rugosimonospora</taxon>
    </lineage>
</organism>
<dbReference type="EMBL" id="BAABJQ010000007">
    <property type="protein sequence ID" value="GAA5185192.1"/>
    <property type="molecule type" value="Genomic_DNA"/>
</dbReference>
<dbReference type="Proteomes" id="UP001501570">
    <property type="component" value="Unassembled WGS sequence"/>
</dbReference>
<gene>
    <name evidence="1" type="ORF">GCM10023322_28350</name>
</gene>
<evidence type="ECO:0008006" key="3">
    <source>
        <dbReference type="Google" id="ProtNLM"/>
    </source>
</evidence>
<dbReference type="RefSeq" id="WP_345629712.1">
    <property type="nucleotide sequence ID" value="NZ_BAABJQ010000007.1"/>
</dbReference>
<evidence type="ECO:0000313" key="1">
    <source>
        <dbReference type="EMBL" id="GAA5185192.1"/>
    </source>
</evidence>
<keyword evidence="2" id="KW-1185">Reference proteome</keyword>
<name>A0ABP9RR00_9ACTN</name>
<dbReference type="Pfam" id="PF14433">
    <property type="entry name" value="SUKH-3"/>
    <property type="match status" value="1"/>
</dbReference>
<comment type="caution">
    <text evidence="1">The sequence shown here is derived from an EMBL/GenBank/DDBJ whole genome shotgun (WGS) entry which is preliminary data.</text>
</comment>
<evidence type="ECO:0000313" key="2">
    <source>
        <dbReference type="Proteomes" id="UP001501570"/>
    </source>
</evidence>